<accession>A0A0F9TKI5</accession>
<proteinExistence type="predicted"/>
<protein>
    <submittedName>
        <fullName evidence="1">Uncharacterized protein</fullName>
    </submittedName>
</protein>
<dbReference type="EMBL" id="LAZR01001162">
    <property type="protein sequence ID" value="KKN49586.1"/>
    <property type="molecule type" value="Genomic_DNA"/>
</dbReference>
<evidence type="ECO:0000313" key="1">
    <source>
        <dbReference type="EMBL" id="KKN49586.1"/>
    </source>
</evidence>
<comment type="caution">
    <text evidence="1">The sequence shown here is derived from an EMBL/GenBank/DDBJ whole genome shotgun (WGS) entry which is preliminary data.</text>
</comment>
<dbReference type="AlphaFoldDB" id="A0A0F9TKI5"/>
<reference evidence="1" key="1">
    <citation type="journal article" date="2015" name="Nature">
        <title>Complex archaea that bridge the gap between prokaryotes and eukaryotes.</title>
        <authorList>
            <person name="Spang A."/>
            <person name="Saw J.H."/>
            <person name="Jorgensen S.L."/>
            <person name="Zaremba-Niedzwiedzka K."/>
            <person name="Martijn J."/>
            <person name="Lind A.E."/>
            <person name="van Eijk R."/>
            <person name="Schleper C."/>
            <person name="Guy L."/>
            <person name="Ettema T.J."/>
        </authorList>
    </citation>
    <scope>NUCLEOTIDE SEQUENCE</scope>
</reference>
<sequence>MENQKEQAKEILTYTLIIHRARISLGITFTEYCLADSIYHLSNNPRGKIQGWCTAAKKTLGFYAGIKRWQVNNLLKKLIEKKLVEKDKQTSYLRTTNKWYDKVILLRMRIKNQTDSVKTTHIVKRKRKNHTPIAKKSHTNSEKITHNKYSNKDNINIKGLKKLKTIKELVFSKGRSK</sequence>
<organism evidence="1">
    <name type="scientific">marine sediment metagenome</name>
    <dbReference type="NCBI Taxonomy" id="412755"/>
    <lineage>
        <taxon>unclassified sequences</taxon>
        <taxon>metagenomes</taxon>
        <taxon>ecological metagenomes</taxon>
    </lineage>
</organism>
<name>A0A0F9TKI5_9ZZZZ</name>
<gene>
    <name evidence="1" type="ORF">LCGC14_0641510</name>
</gene>